<dbReference type="AlphaFoldDB" id="A0A0R3RXU9"/>
<dbReference type="Proteomes" id="UP000050640">
    <property type="component" value="Unplaced"/>
</dbReference>
<sequence length="169" mass="19730">MYDEIDECLRQCDGPRAYQLIKELQDKGRTSNGELEYRLAQACYILSNFCLSDKNERYLLLEEAYLSCKSARKREVTNDEVSKWSAIVTGALIELDDLTDSEQVFYVKEFKEYLDEALAGPPDPSVYHMNGRFCYRVRHIHSFLDWKVHLCECELNASLTWKQPDVPDL</sequence>
<protein>
    <submittedName>
        <fullName evidence="2">Cyclin N-terminal domain-containing protein</fullName>
    </submittedName>
</protein>
<proteinExistence type="predicted"/>
<dbReference type="Pfam" id="PF21033">
    <property type="entry name" value="RMD1-3"/>
    <property type="match status" value="1"/>
</dbReference>
<evidence type="ECO:0000313" key="1">
    <source>
        <dbReference type="Proteomes" id="UP000050640"/>
    </source>
</evidence>
<dbReference type="InterPro" id="IPR049039">
    <property type="entry name" value="RMD1-3_a_helical_rpt"/>
</dbReference>
<evidence type="ECO:0000313" key="2">
    <source>
        <dbReference type="WBParaSite" id="EEL_0000706001-mRNA-1"/>
    </source>
</evidence>
<accession>A0A0R3RXU9</accession>
<name>A0A0R3RXU9_9BILA</name>
<organism evidence="1 2">
    <name type="scientific">Elaeophora elaphi</name>
    <dbReference type="NCBI Taxonomy" id="1147741"/>
    <lineage>
        <taxon>Eukaryota</taxon>
        <taxon>Metazoa</taxon>
        <taxon>Ecdysozoa</taxon>
        <taxon>Nematoda</taxon>
        <taxon>Chromadorea</taxon>
        <taxon>Rhabditida</taxon>
        <taxon>Spirurina</taxon>
        <taxon>Spiruromorpha</taxon>
        <taxon>Filarioidea</taxon>
        <taxon>Onchocercidae</taxon>
        <taxon>Elaeophora</taxon>
    </lineage>
</organism>
<dbReference type="WBParaSite" id="EEL_0000706001-mRNA-1">
    <property type="protein sequence ID" value="EEL_0000706001-mRNA-1"/>
    <property type="gene ID" value="EEL_0000706001"/>
</dbReference>
<dbReference type="STRING" id="1147741.A0A0R3RXU9"/>
<keyword evidence="1" id="KW-1185">Reference proteome</keyword>
<reference evidence="2" key="1">
    <citation type="submission" date="2017-02" db="UniProtKB">
        <authorList>
            <consortium name="WormBaseParasite"/>
        </authorList>
    </citation>
    <scope>IDENTIFICATION</scope>
</reference>